<proteinExistence type="predicted"/>
<gene>
    <name evidence="1" type="ORF">L3Q82_015778</name>
</gene>
<evidence type="ECO:0000313" key="1">
    <source>
        <dbReference type="EMBL" id="KAI3357345.1"/>
    </source>
</evidence>
<feature type="non-terminal residue" evidence="1">
    <location>
        <position position="1"/>
    </location>
</feature>
<comment type="caution">
    <text evidence="1">The sequence shown here is derived from an EMBL/GenBank/DDBJ whole genome shotgun (WGS) entry which is preliminary data.</text>
</comment>
<accession>A0ACB8VPK2</accession>
<evidence type="ECO:0000313" key="2">
    <source>
        <dbReference type="Proteomes" id="UP000831701"/>
    </source>
</evidence>
<organism evidence="1 2">
    <name type="scientific">Scortum barcoo</name>
    <name type="common">barcoo grunter</name>
    <dbReference type="NCBI Taxonomy" id="214431"/>
    <lineage>
        <taxon>Eukaryota</taxon>
        <taxon>Metazoa</taxon>
        <taxon>Chordata</taxon>
        <taxon>Craniata</taxon>
        <taxon>Vertebrata</taxon>
        <taxon>Euteleostomi</taxon>
        <taxon>Actinopterygii</taxon>
        <taxon>Neopterygii</taxon>
        <taxon>Teleostei</taxon>
        <taxon>Neoteleostei</taxon>
        <taxon>Acanthomorphata</taxon>
        <taxon>Eupercaria</taxon>
        <taxon>Centrarchiformes</taxon>
        <taxon>Terapontoidei</taxon>
        <taxon>Terapontidae</taxon>
        <taxon>Scortum</taxon>
    </lineage>
</organism>
<protein>
    <submittedName>
        <fullName evidence="1">Uncharacterized protein</fullName>
    </submittedName>
</protein>
<reference evidence="1" key="1">
    <citation type="submission" date="2022-04" db="EMBL/GenBank/DDBJ databases">
        <title>Jade perch genome.</title>
        <authorList>
            <person name="Chao B."/>
        </authorList>
    </citation>
    <scope>NUCLEOTIDE SEQUENCE</scope>
    <source>
        <strain evidence="1">CB-2022</strain>
    </source>
</reference>
<name>A0ACB8VPK2_9TELE</name>
<sequence>APIVAQLWSSAFPEAPPAAELRRGVAATGADDGVVGEIPGSAVWAQALINHLFRGSSYSLLRFYKGGVVEEGEKEKNTLKRKESSGQRVSERMGGDGVGASWRGAEVCPNWWSAQIRIMSFDIREELKEKSDTEEQCSISVFDVLLHHMCNTVYLYNSRKKERIKIRKAEGPDKVSGRTLKLCADQLAGAFLDIFNLSLQLATVPVSLKTSIIVPVPKKSAVTCLN</sequence>
<dbReference type="Proteomes" id="UP000831701">
    <property type="component" value="Chromosome 19"/>
</dbReference>
<dbReference type="EMBL" id="CM041549">
    <property type="protein sequence ID" value="KAI3357345.1"/>
    <property type="molecule type" value="Genomic_DNA"/>
</dbReference>
<keyword evidence="2" id="KW-1185">Reference proteome</keyword>